<dbReference type="PANTHER" id="PTHR23389:SF6">
    <property type="entry name" value="REPLICATION FACTOR C SUBUNIT 1"/>
    <property type="match status" value="1"/>
</dbReference>
<dbReference type="GO" id="GO:0006260">
    <property type="term" value="P:DNA replication"/>
    <property type="evidence" value="ECO:0007669"/>
    <property type="project" value="UniProtKB-KW"/>
</dbReference>
<dbReference type="InterPro" id="IPR001357">
    <property type="entry name" value="BRCT_dom"/>
</dbReference>
<dbReference type="AlphaFoldDB" id="A0A9N9IUW5"/>
<feature type="compositionally biased region" description="Basic and acidic residues" evidence="7">
    <location>
        <begin position="223"/>
        <end position="234"/>
    </location>
</feature>
<keyword evidence="10" id="KW-1185">Reference proteome</keyword>
<dbReference type="EMBL" id="CAJVPV010035572">
    <property type="protein sequence ID" value="CAG8751214.1"/>
    <property type="molecule type" value="Genomic_DNA"/>
</dbReference>
<evidence type="ECO:0000256" key="5">
    <source>
        <dbReference type="ARBA" id="ARBA00022840"/>
    </source>
</evidence>
<evidence type="ECO:0000256" key="1">
    <source>
        <dbReference type="ARBA" id="ARBA00004123"/>
    </source>
</evidence>
<feature type="region of interest" description="Disordered" evidence="7">
    <location>
        <begin position="249"/>
        <end position="291"/>
    </location>
</feature>
<dbReference type="PROSITE" id="PS50172">
    <property type="entry name" value="BRCT"/>
    <property type="match status" value="1"/>
</dbReference>
<accession>A0A9N9IUW5</accession>
<keyword evidence="5" id="KW-0067">ATP-binding</keyword>
<dbReference type="GO" id="GO:0003677">
    <property type="term" value="F:DNA binding"/>
    <property type="evidence" value="ECO:0007669"/>
    <property type="project" value="TreeGrafter"/>
</dbReference>
<dbReference type="InterPro" id="IPR027417">
    <property type="entry name" value="P-loop_NTPase"/>
</dbReference>
<comment type="subcellular location">
    <subcellularLocation>
        <location evidence="1">Nucleus</location>
    </subcellularLocation>
</comment>
<gene>
    <name evidence="9" type="ORF">AMORRO_LOCUS15357</name>
</gene>
<organism evidence="9 10">
    <name type="scientific">Acaulospora morrowiae</name>
    <dbReference type="NCBI Taxonomy" id="94023"/>
    <lineage>
        <taxon>Eukaryota</taxon>
        <taxon>Fungi</taxon>
        <taxon>Fungi incertae sedis</taxon>
        <taxon>Mucoromycota</taxon>
        <taxon>Glomeromycotina</taxon>
        <taxon>Glomeromycetes</taxon>
        <taxon>Diversisporales</taxon>
        <taxon>Acaulosporaceae</taxon>
        <taxon>Acaulospora</taxon>
    </lineage>
</organism>
<dbReference type="PANTHER" id="PTHR23389">
    <property type="entry name" value="CHROMOSOME TRANSMISSION FIDELITY FACTOR 18"/>
    <property type="match status" value="1"/>
</dbReference>
<dbReference type="OrthoDB" id="446168at2759"/>
<protein>
    <submittedName>
        <fullName evidence="9">1038_t:CDS:1</fullName>
    </submittedName>
</protein>
<proteinExistence type="inferred from homology"/>
<evidence type="ECO:0000313" key="10">
    <source>
        <dbReference type="Proteomes" id="UP000789342"/>
    </source>
</evidence>
<reference evidence="9" key="1">
    <citation type="submission" date="2021-06" db="EMBL/GenBank/DDBJ databases">
        <authorList>
            <person name="Kallberg Y."/>
            <person name="Tangrot J."/>
            <person name="Rosling A."/>
        </authorList>
    </citation>
    <scope>NUCLEOTIDE SEQUENCE</scope>
    <source>
        <strain evidence="9">CL551</strain>
    </source>
</reference>
<evidence type="ECO:0000313" key="9">
    <source>
        <dbReference type="EMBL" id="CAG8751214.1"/>
    </source>
</evidence>
<comment type="similarity">
    <text evidence="2">Belongs to the activator 1 large subunit family.</text>
</comment>
<evidence type="ECO:0000256" key="4">
    <source>
        <dbReference type="ARBA" id="ARBA00022741"/>
    </source>
</evidence>
<evidence type="ECO:0000256" key="2">
    <source>
        <dbReference type="ARBA" id="ARBA00006116"/>
    </source>
</evidence>
<feature type="compositionally biased region" description="Polar residues" evidence="7">
    <location>
        <begin position="144"/>
        <end position="157"/>
    </location>
</feature>
<dbReference type="SUPFAM" id="SSF52540">
    <property type="entry name" value="P-loop containing nucleoside triphosphate hydrolases"/>
    <property type="match status" value="1"/>
</dbReference>
<feature type="domain" description="BRCT" evidence="8">
    <location>
        <begin position="169"/>
        <end position="248"/>
    </location>
</feature>
<dbReference type="InterPro" id="IPR036420">
    <property type="entry name" value="BRCT_dom_sf"/>
</dbReference>
<feature type="region of interest" description="Disordered" evidence="7">
    <location>
        <begin position="1"/>
        <end position="167"/>
    </location>
</feature>
<keyword evidence="4" id="KW-0547">Nucleotide-binding</keyword>
<feature type="compositionally biased region" description="Basic and acidic residues" evidence="7">
    <location>
        <begin position="67"/>
        <end position="81"/>
    </location>
</feature>
<name>A0A9N9IUW5_9GLOM</name>
<dbReference type="GO" id="GO:0005634">
    <property type="term" value="C:nucleus"/>
    <property type="evidence" value="ECO:0007669"/>
    <property type="project" value="UniProtKB-SubCell"/>
</dbReference>
<feature type="non-terminal residue" evidence="9">
    <location>
        <position position="1"/>
    </location>
</feature>
<feature type="region of interest" description="Disordered" evidence="7">
    <location>
        <begin position="200"/>
        <end position="234"/>
    </location>
</feature>
<dbReference type="Pfam" id="PF00533">
    <property type="entry name" value="BRCT"/>
    <property type="match status" value="1"/>
</dbReference>
<comment type="caution">
    <text evidence="9">The sequence shown here is derived from an EMBL/GenBank/DDBJ whole genome shotgun (WGS) entry which is preliminary data.</text>
</comment>
<evidence type="ECO:0000256" key="6">
    <source>
        <dbReference type="ARBA" id="ARBA00023242"/>
    </source>
</evidence>
<dbReference type="Proteomes" id="UP000789342">
    <property type="component" value="Unassembled WGS sequence"/>
</dbReference>
<evidence type="ECO:0000259" key="8">
    <source>
        <dbReference type="PROSITE" id="PS50172"/>
    </source>
</evidence>
<dbReference type="SUPFAM" id="SSF52113">
    <property type="entry name" value="BRCT domain"/>
    <property type="match status" value="1"/>
</dbReference>
<dbReference type="Gene3D" id="3.40.50.300">
    <property type="entry name" value="P-loop containing nucleotide triphosphate hydrolases"/>
    <property type="match status" value="1"/>
</dbReference>
<feature type="compositionally biased region" description="Basic and acidic residues" evidence="7">
    <location>
        <begin position="128"/>
        <end position="139"/>
    </location>
</feature>
<evidence type="ECO:0000256" key="3">
    <source>
        <dbReference type="ARBA" id="ARBA00022705"/>
    </source>
</evidence>
<evidence type="ECO:0000256" key="7">
    <source>
        <dbReference type="SAM" id="MobiDB-lite"/>
    </source>
</evidence>
<keyword evidence="3" id="KW-0235">DNA replication</keyword>
<feature type="compositionally biased region" description="Low complexity" evidence="7">
    <location>
        <begin position="282"/>
        <end position="291"/>
    </location>
</feature>
<keyword evidence="6" id="KW-0539">Nucleus</keyword>
<dbReference type="GO" id="GO:0005524">
    <property type="term" value="F:ATP binding"/>
    <property type="evidence" value="ECO:0007669"/>
    <property type="project" value="UniProtKB-KW"/>
</dbReference>
<dbReference type="SMART" id="SM00292">
    <property type="entry name" value="BRCT"/>
    <property type="match status" value="1"/>
</dbReference>
<dbReference type="Gene3D" id="3.40.50.10190">
    <property type="entry name" value="BRCT domain"/>
    <property type="match status" value="1"/>
</dbReference>
<dbReference type="CDD" id="cd17752">
    <property type="entry name" value="BRCT_RFC1"/>
    <property type="match status" value="1"/>
</dbReference>
<feature type="non-terminal residue" evidence="9">
    <location>
        <position position="355"/>
    </location>
</feature>
<feature type="compositionally biased region" description="Basic and acidic residues" evidence="7">
    <location>
        <begin position="262"/>
        <end position="278"/>
    </location>
</feature>
<feature type="compositionally biased region" description="Acidic residues" evidence="7">
    <location>
        <begin position="1"/>
        <end position="13"/>
    </location>
</feature>
<sequence>SVNIDQEMDVDEVIPEKSVTTRHSNRKTSSALKSDVKKKQSKKEKNDELDISEVEEDFKLKLPKRSKKDDNDGSTLTEDRLSKKKQRKTRKDSDESEVEDVKMDLDNIKTNTTKKTATKKSSQLPEVDESKPTKDDPEVIPKSSKGSTYRNFLQRTGPSAPGSKEIPVGAENCLSGLTFVFTGDLESLGREESQDLVKRYGGKVTASGPSSRTSYVVVGDNPGPKKMEKAKELKIPTLTEDQLLELIKTSPGKIDSSNVNSGKEKTKQSTKKEIEKIPRSPSPSSSLSIDITPSQLWTEKYKPTSIKEICGNKTQVDNLQKWLSAWDENRRKGFKFQNNNTYPAALISGVPGIGK</sequence>
<dbReference type="FunFam" id="3.40.50.10190:FF:000001">
    <property type="entry name" value="Replication factor C subunit 1"/>
    <property type="match status" value="1"/>
</dbReference>
<feature type="compositionally biased region" description="Basic and acidic residues" evidence="7">
    <location>
        <begin position="34"/>
        <end position="48"/>
    </location>
</feature>